<sequence>MDFPTISANLSPNAFLFDASLTTAEPRCAVKFAQHQITCENIKGGLEDSASYVNLGIPRHSLVADRFEANNSSWH</sequence>
<proteinExistence type="predicted"/>
<evidence type="ECO:0000313" key="2">
    <source>
        <dbReference type="Proteomes" id="UP000291422"/>
    </source>
</evidence>
<organism evidence="1 2">
    <name type="scientific">Alternaria alternata</name>
    <name type="common">Alternaria rot fungus</name>
    <name type="synonym">Torula alternata</name>
    <dbReference type="NCBI Taxonomy" id="5599"/>
    <lineage>
        <taxon>Eukaryota</taxon>
        <taxon>Fungi</taxon>
        <taxon>Dikarya</taxon>
        <taxon>Ascomycota</taxon>
        <taxon>Pezizomycotina</taxon>
        <taxon>Dothideomycetes</taxon>
        <taxon>Pleosporomycetidae</taxon>
        <taxon>Pleosporales</taxon>
        <taxon>Pleosporineae</taxon>
        <taxon>Pleosporaceae</taxon>
        <taxon>Alternaria</taxon>
        <taxon>Alternaria sect. Alternaria</taxon>
        <taxon>Alternaria alternata complex</taxon>
    </lineage>
</organism>
<reference evidence="2" key="1">
    <citation type="journal article" date="2019" name="bioRxiv">
        <title>Genomics, evolutionary history and diagnostics of the Alternaria alternata species group including apple and Asian pear pathotypes.</title>
        <authorList>
            <person name="Armitage A.D."/>
            <person name="Cockerton H.M."/>
            <person name="Sreenivasaprasad S."/>
            <person name="Woodhall J.W."/>
            <person name="Lane C.R."/>
            <person name="Harrison R.J."/>
            <person name="Clarkson J.P."/>
        </authorList>
    </citation>
    <scope>NUCLEOTIDE SEQUENCE [LARGE SCALE GENOMIC DNA]</scope>
    <source>
        <strain evidence="2">FERA 1177</strain>
    </source>
</reference>
<evidence type="ECO:0000313" key="1">
    <source>
        <dbReference type="EMBL" id="RYN72040.1"/>
    </source>
</evidence>
<protein>
    <submittedName>
        <fullName evidence="1">Uncharacterized protein</fullName>
    </submittedName>
</protein>
<comment type="caution">
    <text evidence="1">The sequence shown here is derived from an EMBL/GenBank/DDBJ whole genome shotgun (WGS) entry which is preliminary data.</text>
</comment>
<name>A0A4Q4N9A4_ALTAL</name>
<dbReference type="EMBL" id="PDXD01000028">
    <property type="protein sequence ID" value="RYN72040.1"/>
    <property type="molecule type" value="Genomic_DNA"/>
</dbReference>
<dbReference type="AlphaFoldDB" id="A0A4Q4N9A4"/>
<gene>
    <name evidence="1" type="ORF">AA0117_g8923</name>
</gene>
<accession>A0A4Q4N9A4</accession>
<dbReference type="Proteomes" id="UP000291422">
    <property type="component" value="Unassembled WGS sequence"/>
</dbReference>